<dbReference type="Gene3D" id="1.50.10.20">
    <property type="match status" value="1"/>
</dbReference>
<name>A0A1W2LGL8_9PSEU</name>
<evidence type="ECO:0000259" key="2">
    <source>
        <dbReference type="PROSITE" id="PS50943"/>
    </source>
</evidence>
<dbReference type="Pfam" id="PF13560">
    <property type="entry name" value="HTH_31"/>
    <property type="match status" value="1"/>
</dbReference>
<evidence type="ECO:0000313" key="3">
    <source>
        <dbReference type="EMBL" id="ONF61894.1"/>
    </source>
</evidence>
<reference evidence="3 4" key="1">
    <citation type="submission" date="2016-12" db="EMBL/GenBank/DDBJ databases">
        <title>Amycolatopsis keratiniphila subsp. keratiniphila genome sequencing and assembly.</title>
        <authorList>
            <person name="Mayilraj S."/>
            <person name="Kaur N."/>
        </authorList>
    </citation>
    <scope>NUCLEOTIDE SEQUENCE [LARGE SCALE GENOMIC DNA]</scope>
    <source>
        <strain evidence="3 4">DSM 44409</strain>
    </source>
</reference>
<proteinExistence type="predicted"/>
<dbReference type="SMART" id="SM00530">
    <property type="entry name" value="HTH_XRE"/>
    <property type="match status" value="1"/>
</dbReference>
<dbReference type="InterPro" id="IPR010982">
    <property type="entry name" value="Lambda_DNA-bd_dom_sf"/>
</dbReference>
<dbReference type="SUPFAM" id="SSF48239">
    <property type="entry name" value="Terpenoid cyclases/Protein prenyltransferases"/>
    <property type="match status" value="1"/>
</dbReference>
<dbReference type="EMBL" id="LQMT02000052">
    <property type="protein sequence ID" value="ONF61894.1"/>
    <property type="molecule type" value="Genomic_DNA"/>
</dbReference>
<accession>A0A1W2LGL8</accession>
<gene>
    <name evidence="3" type="ORF">AVR91_0241215</name>
</gene>
<sequence length="431" mass="47304">MKPTSAGRRPVSPDAETVTASGVGRELRRLRKAAGETQAETARIIGVTRANLTQWETGKYLPSTHNARQLDDHFRAANALFTLVETARSPQEHTPPAVGDAGVVDTSRSLLQVFHTVGAKLAERLIRDEHGKPLGWRQNLQKKTPPTVLSTAYGISTMQLVGDTYLDLHPLVENLHSRRSEFGWRGRPEGRWPETTAAVVDALFRVGTTLSADDGLRLLEHSLDPFSNTRPYLLATTLQTAVRLRPDAPLTDRLIDDLLATRLEFDGLRLWPEKNEAGLVAPEPSVAHTARAIVVLRDVLRNRDDRNDVREAADEATQWLVDHTHPDDGVAEDLEKPRPDGDGTARIIIRHFTSAWVVQALATAPLLPLPRLNRALGTLWERYDADQGLWAWGSGDLPIWQTLDAVTALRSAALAVAAPPLSPPGTSGTTP</sequence>
<comment type="caution">
    <text evidence="3">The sequence shown here is derived from an EMBL/GenBank/DDBJ whole genome shotgun (WGS) entry which is preliminary data.</text>
</comment>
<feature type="region of interest" description="Disordered" evidence="1">
    <location>
        <begin position="1"/>
        <end position="22"/>
    </location>
</feature>
<dbReference type="RefSeq" id="WP_063276824.1">
    <property type="nucleotide sequence ID" value="NZ_LQMT02000052.1"/>
</dbReference>
<dbReference type="SUPFAM" id="SSF47413">
    <property type="entry name" value="lambda repressor-like DNA-binding domains"/>
    <property type="match status" value="1"/>
</dbReference>
<dbReference type="Gene3D" id="1.10.260.40">
    <property type="entry name" value="lambda repressor-like DNA-binding domains"/>
    <property type="match status" value="1"/>
</dbReference>
<dbReference type="AlphaFoldDB" id="A0A1W2LGL8"/>
<dbReference type="PROSITE" id="PS50943">
    <property type="entry name" value="HTH_CROC1"/>
    <property type="match status" value="1"/>
</dbReference>
<organism evidence="3 4">
    <name type="scientific">Amycolatopsis keratiniphila subsp. keratiniphila</name>
    <dbReference type="NCBI Taxonomy" id="227715"/>
    <lineage>
        <taxon>Bacteria</taxon>
        <taxon>Bacillati</taxon>
        <taxon>Actinomycetota</taxon>
        <taxon>Actinomycetes</taxon>
        <taxon>Pseudonocardiales</taxon>
        <taxon>Pseudonocardiaceae</taxon>
        <taxon>Amycolatopsis</taxon>
        <taxon>Amycolatopsis japonica group</taxon>
    </lineage>
</organism>
<feature type="domain" description="HTH cro/C1-type" evidence="2">
    <location>
        <begin position="27"/>
        <end position="80"/>
    </location>
</feature>
<evidence type="ECO:0000313" key="4">
    <source>
        <dbReference type="Proteomes" id="UP000076660"/>
    </source>
</evidence>
<dbReference type="GO" id="GO:0003677">
    <property type="term" value="F:DNA binding"/>
    <property type="evidence" value="ECO:0007669"/>
    <property type="project" value="InterPro"/>
</dbReference>
<dbReference type="Proteomes" id="UP000076660">
    <property type="component" value="Unassembled WGS sequence"/>
</dbReference>
<evidence type="ECO:0000256" key="1">
    <source>
        <dbReference type="SAM" id="MobiDB-lite"/>
    </source>
</evidence>
<dbReference type="InterPro" id="IPR008930">
    <property type="entry name" value="Terpenoid_cyclase/PrenylTrfase"/>
</dbReference>
<dbReference type="InterPro" id="IPR001387">
    <property type="entry name" value="Cro/C1-type_HTH"/>
</dbReference>
<dbReference type="OrthoDB" id="3636907at2"/>
<dbReference type="CDD" id="cd00093">
    <property type="entry name" value="HTH_XRE"/>
    <property type="match status" value="1"/>
</dbReference>
<protein>
    <submittedName>
        <fullName evidence="3">XRE family transcriptional regulator</fullName>
    </submittedName>
</protein>